<dbReference type="InterPro" id="IPR051783">
    <property type="entry name" value="NAD(P)-dependent_oxidoreduct"/>
</dbReference>
<proteinExistence type="predicted"/>
<dbReference type="EMBL" id="JACOOK010000001">
    <property type="protein sequence ID" value="MBC5616056.1"/>
    <property type="molecule type" value="Genomic_DNA"/>
</dbReference>
<name>A0ABR7CK63_9BACT</name>
<keyword evidence="3" id="KW-1185">Reference proteome</keyword>
<reference evidence="2 3" key="1">
    <citation type="submission" date="2020-08" db="EMBL/GenBank/DDBJ databases">
        <title>Genome public.</title>
        <authorList>
            <person name="Liu C."/>
            <person name="Sun Q."/>
        </authorList>
    </citation>
    <scope>NUCLEOTIDE SEQUENCE [LARGE SCALE GENOMIC DNA]</scope>
    <source>
        <strain evidence="2 3">New-7</strain>
    </source>
</reference>
<dbReference type="InterPro" id="IPR036291">
    <property type="entry name" value="NAD(P)-bd_dom_sf"/>
</dbReference>
<organism evidence="2 3">
    <name type="scientific">Alistipes hominis</name>
    <dbReference type="NCBI Taxonomy" id="2763015"/>
    <lineage>
        <taxon>Bacteria</taxon>
        <taxon>Pseudomonadati</taxon>
        <taxon>Bacteroidota</taxon>
        <taxon>Bacteroidia</taxon>
        <taxon>Bacteroidales</taxon>
        <taxon>Rikenellaceae</taxon>
        <taxon>Alistipes</taxon>
    </lineage>
</organism>
<feature type="domain" description="NAD-dependent epimerase/dehydratase" evidence="1">
    <location>
        <begin position="9"/>
        <end position="240"/>
    </location>
</feature>
<dbReference type="Gene3D" id="3.40.50.720">
    <property type="entry name" value="NAD(P)-binding Rossmann-like Domain"/>
    <property type="match status" value="1"/>
</dbReference>
<dbReference type="RefSeq" id="WP_182424265.1">
    <property type="nucleotide sequence ID" value="NZ_JACOOK010000001.1"/>
</dbReference>
<sequence>MNTLKDKRITVTGGTGLVGSHLVAELLCAGCTVRMLVRDIKRQQLLHRTLERMGVSSFYDRIEFRETALNNPYALREAVEGTDVLFHCAAQVSFDPERSDEIIVANTELATHVVNACLDSGVGLLVHVSSVATLGPARPGEKLVDETCIPDSLVGLSAYSVSKFYAENIVRRGALQGLRTVVVNPSIVIGEGDWKSGSSQLIAFGAHGNFFYTKGVKGYVDVRDVARATVLLAEVPEAVGQRYILSAENLPFKAFFSIVAETAGRRLPRICIGTRALNLAAAAERELRRVTRHKQLLSESILSSAVSSSYYSNEKVLRTLDFEFTPVQETLRRVTRAYLEEKKR</sequence>
<dbReference type="PANTHER" id="PTHR48079:SF6">
    <property type="entry name" value="NAD(P)-BINDING DOMAIN-CONTAINING PROTEIN-RELATED"/>
    <property type="match status" value="1"/>
</dbReference>
<comment type="caution">
    <text evidence="2">The sequence shown here is derived from an EMBL/GenBank/DDBJ whole genome shotgun (WGS) entry which is preliminary data.</text>
</comment>
<evidence type="ECO:0000259" key="1">
    <source>
        <dbReference type="Pfam" id="PF01370"/>
    </source>
</evidence>
<protein>
    <submittedName>
        <fullName evidence="2">NAD-dependent epimerase/dehydratase family protein</fullName>
    </submittedName>
</protein>
<accession>A0ABR7CK63</accession>
<evidence type="ECO:0000313" key="3">
    <source>
        <dbReference type="Proteomes" id="UP000636891"/>
    </source>
</evidence>
<gene>
    <name evidence="2" type="ORF">H8S08_03355</name>
</gene>
<dbReference type="InterPro" id="IPR001509">
    <property type="entry name" value="Epimerase_deHydtase"/>
</dbReference>
<dbReference type="PANTHER" id="PTHR48079">
    <property type="entry name" value="PROTEIN YEEZ"/>
    <property type="match status" value="1"/>
</dbReference>
<dbReference type="Proteomes" id="UP000636891">
    <property type="component" value="Unassembled WGS sequence"/>
</dbReference>
<dbReference type="SUPFAM" id="SSF51735">
    <property type="entry name" value="NAD(P)-binding Rossmann-fold domains"/>
    <property type="match status" value="1"/>
</dbReference>
<dbReference type="Pfam" id="PF01370">
    <property type="entry name" value="Epimerase"/>
    <property type="match status" value="1"/>
</dbReference>
<evidence type="ECO:0000313" key="2">
    <source>
        <dbReference type="EMBL" id="MBC5616056.1"/>
    </source>
</evidence>